<protein>
    <recommendedName>
        <fullName evidence="13">Mab-21-like HhH/H2TH-like domain-containing protein</fullName>
    </recommendedName>
</protein>
<dbReference type="InterPro" id="IPR046903">
    <property type="entry name" value="Mab-21-like_nuc_Trfase"/>
</dbReference>
<dbReference type="InterPro" id="IPR024810">
    <property type="entry name" value="MAB21L/cGLR"/>
</dbReference>
<reference evidence="11" key="1">
    <citation type="submission" date="2022-08" db="UniProtKB">
        <authorList>
            <consortium name="EnsemblMetazoa"/>
        </authorList>
    </citation>
    <scope>IDENTIFICATION</scope>
    <source>
        <strain evidence="11">05x7-T-G4-1.051#20</strain>
    </source>
</reference>
<evidence type="ECO:0000256" key="1">
    <source>
        <dbReference type="ARBA" id="ARBA00001946"/>
    </source>
</evidence>
<evidence type="ECO:0000256" key="2">
    <source>
        <dbReference type="ARBA" id="ARBA00008307"/>
    </source>
</evidence>
<dbReference type="SMART" id="SM01265">
    <property type="entry name" value="Mab-21"/>
    <property type="match status" value="1"/>
</dbReference>
<dbReference type="GO" id="GO:0046872">
    <property type="term" value="F:metal ion binding"/>
    <property type="evidence" value="ECO:0007669"/>
    <property type="project" value="UniProtKB-KW"/>
</dbReference>
<evidence type="ECO:0000256" key="6">
    <source>
        <dbReference type="ARBA" id="ARBA00022741"/>
    </source>
</evidence>
<evidence type="ECO:0000259" key="9">
    <source>
        <dbReference type="Pfam" id="PF03281"/>
    </source>
</evidence>
<organism evidence="11 12">
    <name type="scientific">Magallana gigas</name>
    <name type="common">Pacific oyster</name>
    <name type="synonym">Crassostrea gigas</name>
    <dbReference type="NCBI Taxonomy" id="29159"/>
    <lineage>
        <taxon>Eukaryota</taxon>
        <taxon>Metazoa</taxon>
        <taxon>Spiralia</taxon>
        <taxon>Lophotrochozoa</taxon>
        <taxon>Mollusca</taxon>
        <taxon>Bivalvia</taxon>
        <taxon>Autobranchia</taxon>
        <taxon>Pteriomorphia</taxon>
        <taxon>Ostreida</taxon>
        <taxon>Ostreoidea</taxon>
        <taxon>Ostreidae</taxon>
        <taxon>Magallana</taxon>
    </lineage>
</organism>
<evidence type="ECO:0008006" key="13">
    <source>
        <dbReference type="Google" id="ProtNLM"/>
    </source>
</evidence>
<evidence type="ECO:0000256" key="7">
    <source>
        <dbReference type="ARBA" id="ARBA00022840"/>
    </source>
</evidence>
<dbReference type="GO" id="GO:0016779">
    <property type="term" value="F:nucleotidyltransferase activity"/>
    <property type="evidence" value="ECO:0007669"/>
    <property type="project" value="UniProtKB-KW"/>
</dbReference>
<dbReference type="Proteomes" id="UP000005408">
    <property type="component" value="Unassembled WGS sequence"/>
</dbReference>
<keyword evidence="5" id="KW-0479">Metal-binding</keyword>
<keyword evidence="12" id="KW-1185">Reference proteome</keyword>
<keyword evidence="7" id="KW-0067">ATP-binding</keyword>
<dbReference type="Gene3D" id="1.10.1410.40">
    <property type="match status" value="1"/>
</dbReference>
<comment type="cofactor">
    <cofactor evidence="1">
        <name>Mg(2+)</name>
        <dbReference type="ChEBI" id="CHEBI:18420"/>
    </cofactor>
</comment>
<feature type="domain" description="Mab-21-like nucleotidyltransferase" evidence="9">
    <location>
        <begin position="181"/>
        <end position="246"/>
    </location>
</feature>
<evidence type="ECO:0000313" key="12">
    <source>
        <dbReference type="Proteomes" id="UP000005408"/>
    </source>
</evidence>
<keyword evidence="4" id="KW-0548">Nucleotidyltransferase</keyword>
<evidence type="ECO:0000256" key="8">
    <source>
        <dbReference type="ARBA" id="ARBA00022842"/>
    </source>
</evidence>
<name>A0A8W8J2M9_MAGGI</name>
<comment type="similarity">
    <text evidence="2">Belongs to the mab-21 family.</text>
</comment>
<proteinExistence type="inferred from homology"/>
<keyword evidence="8" id="KW-0460">Magnesium</keyword>
<dbReference type="GO" id="GO:0005524">
    <property type="term" value="F:ATP binding"/>
    <property type="evidence" value="ECO:0007669"/>
    <property type="project" value="UniProtKB-KW"/>
</dbReference>
<dbReference type="Pfam" id="PF03281">
    <property type="entry name" value="Mab-21"/>
    <property type="match status" value="1"/>
</dbReference>
<sequence>MESFTHEICEGMQHMSETVFVTLCEIVGTSQQVALRREAMDIREMVMRRVTPKDGFNIIQMFSGSRREGFKLNGSDTDWMFWPNNHRVIMDMSQSEYYNTANTALILSDSSESPPGFTLLKFLTPYISRVMCLAFVRMNKSLYISSCKYRQLTFLSIFSDSTEHGPCSSGVIGATEYDHAHCFACDFWPPSVSSWVDRCQTWPGPEVVHDIVRNGCHFVAIGHPLGIHENEEWRISFSQAEYKLVHSMNHCQFLTYGLLKLFLKEVIDQQSEETSKLLCSYHMKTTVFWAIQQNTLHPWCPQNLLAGLWVCFKLLLKWVHCGVCPNFFIPQNNLFLTKVYGSAQNRLFLQLHELYSKGLACLLQSSSIRSYIIDVLYNPRRFVHTNERLILTEVVLDLELFDETFIPFFFPKHLFEVTKAIHTLEQLLESPLTQYQVITLQRLAVIILQSTAFIIPNMFTYTGVNKQMYIADKMSCRLLKLAVKFGYVSDMLYIAIYYYKTLRYREALFVLEMTKVMLARPYLMCNDNVDKERYTEALGGQSWSTKMRHAVARDISFYNRICYISELIPEQQSALENTVCLLFIPVFVMLPFLEFLCYRHIDTTLSQAALNELQVLVHNDQGLNVSLLDRDISWEILGICQQITGNLQAALYSYQQSLNTQYPLHRIQAATQRRMRRIQDIVGETNIHN</sequence>
<dbReference type="AlphaFoldDB" id="A0A8W8J2M9"/>
<keyword evidence="6" id="KW-0547">Nucleotide-binding</keyword>
<evidence type="ECO:0000256" key="4">
    <source>
        <dbReference type="ARBA" id="ARBA00022695"/>
    </source>
</evidence>
<evidence type="ECO:0000256" key="3">
    <source>
        <dbReference type="ARBA" id="ARBA00022679"/>
    </source>
</evidence>
<evidence type="ECO:0000259" key="10">
    <source>
        <dbReference type="Pfam" id="PF20266"/>
    </source>
</evidence>
<accession>A0A8W8J2M9</accession>
<dbReference type="Pfam" id="PF20266">
    <property type="entry name" value="Mab-21_C"/>
    <property type="match status" value="1"/>
</dbReference>
<keyword evidence="3" id="KW-0808">Transferase</keyword>
<feature type="domain" description="Mab-21-like HhH/H2TH-like" evidence="10">
    <location>
        <begin position="259"/>
        <end position="347"/>
    </location>
</feature>
<dbReference type="InterPro" id="IPR046906">
    <property type="entry name" value="Mab-21_HhH/H2TH-like"/>
</dbReference>
<evidence type="ECO:0000313" key="11">
    <source>
        <dbReference type="EnsemblMetazoa" id="G16468.2:cds"/>
    </source>
</evidence>
<dbReference type="PANTHER" id="PTHR10656:SF42">
    <property type="entry name" value="CYCLIC GMP-AMP SYNTHASE-LIKE PROTEIN-RELATED"/>
    <property type="match status" value="1"/>
</dbReference>
<evidence type="ECO:0000256" key="5">
    <source>
        <dbReference type="ARBA" id="ARBA00022723"/>
    </source>
</evidence>
<dbReference type="EnsemblMetazoa" id="G16468.3">
    <property type="protein sequence ID" value="G16468.3:cds"/>
    <property type="gene ID" value="G16468"/>
</dbReference>
<dbReference type="PANTHER" id="PTHR10656">
    <property type="entry name" value="CELL FATE DETERMINING PROTEIN MAB21-RELATED"/>
    <property type="match status" value="1"/>
</dbReference>
<dbReference type="EnsemblMetazoa" id="G16468.2">
    <property type="protein sequence ID" value="G16468.2:cds"/>
    <property type="gene ID" value="G16468"/>
</dbReference>